<reference evidence="3" key="1">
    <citation type="submission" date="2013-02" db="EMBL/GenBank/DDBJ databases">
        <authorList>
            <consortium name="The Broad Institute Genome Sequencing Platform"/>
            <person name="Cuomo C."/>
            <person name="Becnel J."/>
            <person name="Sanscrainte N."/>
            <person name="Walker B."/>
            <person name="Young S.K."/>
            <person name="Zeng Q."/>
            <person name="Gargeya S."/>
            <person name="Fitzgerald M."/>
            <person name="Haas B."/>
            <person name="Abouelleil A."/>
            <person name="Alvarado L."/>
            <person name="Arachchi H.M."/>
            <person name="Berlin A.M."/>
            <person name="Chapman S.B."/>
            <person name="Dewar J."/>
            <person name="Goldberg J."/>
            <person name="Griggs A."/>
            <person name="Gujja S."/>
            <person name="Hansen M."/>
            <person name="Howarth C."/>
            <person name="Imamovic A."/>
            <person name="Larimer J."/>
            <person name="McCowan C."/>
            <person name="Murphy C."/>
            <person name="Neiman D."/>
            <person name="Pearson M."/>
            <person name="Priest M."/>
            <person name="Roberts A."/>
            <person name="Saif S."/>
            <person name="Shea T."/>
            <person name="Sisk P."/>
            <person name="Sykes S."/>
            <person name="Wortman J."/>
            <person name="Nusbaum C."/>
            <person name="Birren B."/>
        </authorList>
    </citation>
    <scope>NUCLEOTIDE SEQUENCE [LARGE SCALE GENOMIC DNA]</scope>
    <source>
        <strain evidence="3">PRA339</strain>
    </source>
</reference>
<sequence>MKPSKAIKRLIIESLFYVMYESLLPILSALNMLAIMLFNFYKGSTDLAINSTFSIITVVLCGLQAASSFIHLIFVNPNPWIEGKWYKKVTGIFSYTVSYVSLIFGLIFCHKNATNHPLVIPFILTFTNLVTQAIYFFNNTLQFSDSTNIINLCNFIFAIVGSVLTVYKPTFSIIPISLIHVFSSLVVPLTFLGLGNDFKVKSLISKGIMVANILFVLFYYLRLKELLPLLKDSFKNVAAPLKILTDF</sequence>
<feature type="transmembrane region" description="Helical" evidence="1">
    <location>
        <begin position="119"/>
        <end position="137"/>
    </location>
</feature>
<evidence type="ECO:0000313" key="2">
    <source>
        <dbReference type="EMBL" id="KCZ79490.1"/>
    </source>
</evidence>
<proteinExistence type="predicted"/>
<evidence type="ECO:0000256" key="1">
    <source>
        <dbReference type="SAM" id="Phobius"/>
    </source>
</evidence>
<feature type="transmembrane region" description="Helical" evidence="1">
    <location>
        <begin position="149"/>
        <end position="167"/>
    </location>
</feature>
<feature type="transmembrane region" description="Helical" evidence="1">
    <location>
        <begin position="53"/>
        <end position="77"/>
    </location>
</feature>
<keyword evidence="3" id="KW-1185">Reference proteome</keyword>
<keyword evidence="1" id="KW-1133">Transmembrane helix</keyword>
<dbReference type="EMBL" id="KK365267">
    <property type="protein sequence ID" value="KCZ79490.1"/>
    <property type="molecule type" value="Genomic_DNA"/>
</dbReference>
<reference evidence="2 3" key="2">
    <citation type="submission" date="2014-03" db="EMBL/GenBank/DDBJ databases">
        <title>The Genome Sequence of Anncaliia algerae insect isolate PRA339.</title>
        <authorList>
            <consortium name="The Broad Institute Genome Sequencing Platform"/>
            <consortium name="The Broad Institute Genome Sequencing Center for Infectious Disease"/>
            <person name="Cuomo C."/>
            <person name="Becnel J."/>
            <person name="Sanscrainte N."/>
            <person name="Walker B."/>
            <person name="Young S.K."/>
            <person name="Zeng Q."/>
            <person name="Gargeya S."/>
            <person name="Fitzgerald M."/>
            <person name="Haas B."/>
            <person name="Abouelleil A."/>
            <person name="Alvarado L."/>
            <person name="Arachchi H.M."/>
            <person name="Berlin A.M."/>
            <person name="Chapman S.B."/>
            <person name="Dewar J."/>
            <person name="Goldberg J."/>
            <person name="Griggs A."/>
            <person name="Gujja S."/>
            <person name="Hansen M."/>
            <person name="Howarth C."/>
            <person name="Imamovic A."/>
            <person name="Larimer J."/>
            <person name="McCowan C."/>
            <person name="Murphy C."/>
            <person name="Neiman D."/>
            <person name="Pearson M."/>
            <person name="Priest M."/>
            <person name="Roberts A."/>
            <person name="Saif S."/>
            <person name="Shea T."/>
            <person name="Sisk P."/>
            <person name="Sykes S."/>
            <person name="Wortman J."/>
            <person name="Nusbaum C."/>
            <person name="Birren B."/>
        </authorList>
    </citation>
    <scope>NUCLEOTIDE SEQUENCE [LARGE SCALE GENOMIC DNA]</scope>
    <source>
        <strain evidence="2 3">PRA339</strain>
    </source>
</reference>
<feature type="transmembrane region" description="Helical" evidence="1">
    <location>
        <begin position="203"/>
        <end position="221"/>
    </location>
</feature>
<gene>
    <name evidence="2" type="ORF">H312_03114</name>
</gene>
<dbReference type="AlphaFoldDB" id="A0A059EX55"/>
<accession>A0A059EX55</accession>
<feature type="transmembrane region" description="Helical" evidence="1">
    <location>
        <begin position="173"/>
        <end position="194"/>
    </location>
</feature>
<protein>
    <submittedName>
        <fullName evidence="2">Uncharacterized protein</fullName>
    </submittedName>
</protein>
<dbReference type="HOGENOM" id="CLU_1124285_0_0_1"/>
<keyword evidence="1" id="KW-0472">Membrane</keyword>
<feature type="transmembrane region" description="Helical" evidence="1">
    <location>
        <begin position="20"/>
        <end position="41"/>
    </location>
</feature>
<dbReference type="VEuPathDB" id="MicrosporidiaDB:H312_03114"/>
<dbReference type="Proteomes" id="UP000030655">
    <property type="component" value="Unassembled WGS sequence"/>
</dbReference>
<evidence type="ECO:0000313" key="3">
    <source>
        <dbReference type="Proteomes" id="UP000030655"/>
    </source>
</evidence>
<keyword evidence="1" id="KW-0812">Transmembrane</keyword>
<organism evidence="2 3">
    <name type="scientific">Anncaliia algerae PRA339</name>
    <dbReference type="NCBI Taxonomy" id="1288291"/>
    <lineage>
        <taxon>Eukaryota</taxon>
        <taxon>Fungi</taxon>
        <taxon>Fungi incertae sedis</taxon>
        <taxon>Microsporidia</taxon>
        <taxon>Tubulinosematoidea</taxon>
        <taxon>Tubulinosematidae</taxon>
        <taxon>Anncaliia</taxon>
    </lineage>
</organism>
<dbReference type="OrthoDB" id="10291431at2759"/>
<name>A0A059EX55_9MICR</name>
<feature type="transmembrane region" description="Helical" evidence="1">
    <location>
        <begin position="89"/>
        <end position="107"/>
    </location>
</feature>